<evidence type="ECO:0000313" key="2">
    <source>
        <dbReference type="Proteomes" id="UP000772434"/>
    </source>
</evidence>
<dbReference type="Proteomes" id="UP000772434">
    <property type="component" value="Unassembled WGS sequence"/>
</dbReference>
<organism evidence="1 2">
    <name type="scientific">Rhodocollybia butyracea</name>
    <dbReference type="NCBI Taxonomy" id="206335"/>
    <lineage>
        <taxon>Eukaryota</taxon>
        <taxon>Fungi</taxon>
        <taxon>Dikarya</taxon>
        <taxon>Basidiomycota</taxon>
        <taxon>Agaricomycotina</taxon>
        <taxon>Agaricomycetes</taxon>
        <taxon>Agaricomycetidae</taxon>
        <taxon>Agaricales</taxon>
        <taxon>Marasmiineae</taxon>
        <taxon>Omphalotaceae</taxon>
        <taxon>Rhodocollybia</taxon>
    </lineage>
</organism>
<dbReference type="OrthoDB" id="2224430at2759"/>
<keyword evidence="2" id="KW-1185">Reference proteome</keyword>
<gene>
    <name evidence="1" type="ORF">BDP27DRAFT_912607</name>
</gene>
<proteinExistence type="predicted"/>
<reference evidence="1" key="1">
    <citation type="submission" date="2020-11" db="EMBL/GenBank/DDBJ databases">
        <authorList>
            <consortium name="DOE Joint Genome Institute"/>
            <person name="Ahrendt S."/>
            <person name="Riley R."/>
            <person name="Andreopoulos W."/>
            <person name="Labutti K."/>
            <person name="Pangilinan J."/>
            <person name="Ruiz-Duenas F.J."/>
            <person name="Barrasa J.M."/>
            <person name="Sanchez-Garcia M."/>
            <person name="Camarero S."/>
            <person name="Miyauchi S."/>
            <person name="Serrano A."/>
            <person name="Linde D."/>
            <person name="Babiker R."/>
            <person name="Drula E."/>
            <person name="Ayuso-Fernandez I."/>
            <person name="Pacheco R."/>
            <person name="Padilla G."/>
            <person name="Ferreira P."/>
            <person name="Barriuso J."/>
            <person name="Kellner H."/>
            <person name="Castanera R."/>
            <person name="Alfaro M."/>
            <person name="Ramirez L."/>
            <person name="Pisabarro A.G."/>
            <person name="Kuo A."/>
            <person name="Tritt A."/>
            <person name="Lipzen A."/>
            <person name="He G."/>
            <person name="Yan M."/>
            <person name="Ng V."/>
            <person name="Cullen D."/>
            <person name="Martin F."/>
            <person name="Rosso M.-N."/>
            <person name="Henrissat B."/>
            <person name="Hibbett D."/>
            <person name="Martinez A.T."/>
            <person name="Grigoriev I.V."/>
        </authorList>
    </citation>
    <scope>NUCLEOTIDE SEQUENCE</scope>
    <source>
        <strain evidence="1">AH 40177</strain>
    </source>
</reference>
<sequence length="79" mass="8731">MRLIQETRGPSLWFADKADYSRIGSGDMIETVGLADLLEGKPDATIKLRVTSREGKMFEISISTPCLLTRLSGFELALL</sequence>
<dbReference type="AlphaFoldDB" id="A0A9P5TW16"/>
<evidence type="ECO:0000313" key="1">
    <source>
        <dbReference type="EMBL" id="KAF9028825.1"/>
    </source>
</evidence>
<name>A0A9P5TW16_9AGAR</name>
<dbReference type="EMBL" id="JADNRY010000725">
    <property type="protein sequence ID" value="KAF9028825.1"/>
    <property type="molecule type" value="Genomic_DNA"/>
</dbReference>
<protein>
    <submittedName>
        <fullName evidence="1">Uncharacterized protein</fullName>
    </submittedName>
</protein>
<accession>A0A9P5TW16</accession>
<comment type="caution">
    <text evidence="1">The sequence shown here is derived from an EMBL/GenBank/DDBJ whole genome shotgun (WGS) entry which is preliminary data.</text>
</comment>